<feature type="region of interest" description="Disordered" evidence="1">
    <location>
        <begin position="223"/>
        <end position="300"/>
    </location>
</feature>
<feature type="region of interest" description="Disordered" evidence="1">
    <location>
        <begin position="326"/>
        <end position="386"/>
    </location>
</feature>
<dbReference type="Proteomes" id="UP001059596">
    <property type="component" value="Chromosome 3R"/>
</dbReference>
<feature type="region of interest" description="Disordered" evidence="1">
    <location>
        <begin position="99"/>
        <end position="207"/>
    </location>
</feature>
<gene>
    <name evidence="2" type="ORF">M5D96_001989</name>
</gene>
<evidence type="ECO:0000256" key="1">
    <source>
        <dbReference type="SAM" id="MobiDB-lite"/>
    </source>
</evidence>
<comment type="caution">
    <text evidence="2">The sequence shown here is derived from an EMBL/GenBank/DDBJ whole genome shotgun (WGS) entry which is preliminary data.</text>
</comment>
<feature type="compositionally biased region" description="Gly residues" evidence="1">
    <location>
        <begin position="227"/>
        <end position="238"/>
    </location>
</feature>
<protein>
    <submittedName>
        <fullName evidence="2">Uncharacterized protein</fullName>
    </submittedName>
</protein>
<organism evidence="2 3">
    <name type="scientific">Drosophila gunungcola</name>
    <name type="common">fruit fly</name>
    <dbReference type="NCBI Taxonomy" id="103775"/>
    <lineage>
        <taxon>Eukaryota</taxon>
        <taxon>Metazoa</taxon>
        <taxon>Ecdysozoa</taxon>
        <taxon>Arthropoda</taxon>
        <taxon>Hexapoda</taxon>
        <taxon>Insecta</taxon>
        <taxon>Pterygota</taxon>
        <taxon>Neoptera</taxon>
        <taxon>Endopterygota</taxon>
        <taxon>Diptera</taxon>
        <taxon>Brachycera</taxon>
        <taxon>Muscomorpha</taxon>
        <taxon>Ephydroidea</taxon>
        <taxon>Drosophilidae</taxon>
        <taxon>Drosophila</taxon>
        <taxon>Sophophora</taxon>
    </lineage>
</organism>
<reference evidence="2" key="1">
    <citation type="journal article" date="2023" name="Genome Biol. Evol.">
        <title>Long-read-based Genome Assembly of Drosophila gunungcola Reveals Fewer Chemosensory Genes in Flower-breeding Species.</title>
        <authorList>
            <person name="Negi A."/>
            <person name="Liao B.Y."/>
            <person name="Yeh S.D."/>
        </authorList>
    </citation>
    <scope>NUCLEOTIDE SEQUENCE</scope>
    <source>
        <strain evidence="2">Sukarami</strain>
    </source>
</reference>
<feature type="compositionally biased region" description="Polar residues" evidence="1">
    <location>
        <begin position="377"/>
        <end position="386"/>
    </location>
</feature>
<accession>A0A9Q0BVV2</accession>
<feature type="compositionally biased region" description="Polar residues" evidence="1">
    <location>
        <begin position="271"/>
        <end position="283"/>
    </location>
</feature>
<feature type="compositionally biased region" description="Low complexity" evidence="1">
    <location>
        <begin position="326"/>
        <end position="366"/>
    </location>
</feature>
<feature type="compositionally biased region" description="Low complexity" evidence="1">
    <location>
        <begin position="171"/>
        <end position="195"/>
    </location>
</feature>
<sequence length="398" mass="42901">MVTLRATVTLITPIPHTKANLTTPNCTPTTTTTTRIRVQHSSITVIASTHRIPPTPHTAMNSYPSYYEMCSGGSGSQTHTYGSMSVSLVRLNPARLCLTLSPATPPSQRVLSYRSPRSNSNSSSNSSSSSSDQNHYNPPPRRQNQNHHPNPHQYQYQYHPQHHHSQGQGPGNSPNLGHNHNNQRGYNNNNINNRGIGNGNGNANGPPDYMNYRRGLCPALSRDYSGNGNGNGNGNGHGHNGRRYMSDHLNNASSSMNGLINSGHHQRNYNDRNLNNHFGNSDQGGPDHRDRAEGSSYNFMRNGGGSGGGYGRNGSHYQHMAYGNNNGASTSSGGPGLMGELPSGSGLSGSSLSLNNGPNGPLNSDSPSRKRRRISGRPQNGPQTQQRCLMAHVSLKTK</sequence>
<evidence type="ECO:0000313" key="2">
    <source>
        <dbReference type="EMBL" id="KAI8045800.1"/>
    </source>
</evidence>
<feature type="compositionally biased region" description="Polar residues" evidence="1">
    <location>
        <begin position="248"/>
        <end position="260"/>
    </location>
</feature>
<evidence type="ECO:0000313" key="3">
    <source>
        <dbReference type="Proteomes" id="UP001059596"/>
    </source>
</evidence>
<proteinExistence type="predicted"/>
<dbReference type="AlphaFoldDB" id="A0A9Q0BVV2"/>
<keyword evidence="3" id="KW-1185">Reference proteome</keyword>
<feature type="compositionally biased region" description="Low complexity" evidence="1">
    <location>
        <begin position="118"/>
        <end position="159"/>
    </location>
</feature>
<name>A0A9Q0BVV2_9MUSC</name>
<dbReference type="EMBL" id="JAMKOV010000001">
    <property type="protein sequence ID" value="KAI8045800.1"/>
    <property type="molecule type" value="Genomic_DNA"/>
</dbReference>